<dbReference type="PANTHER" id="PTHR45753">
    <property type="entry name" value="ORNITHINE CARBAMOYLTRANSFERASE, MITOCHONDRIAL"/>
    <property type="match status" value="1"/>
</dbReference>
<dbReference type="InterPro" id="IPR036901">
    <property type="entry name" value="Asp/Orn_carbamoylTrfase_sf"/>
</dbReference>
<accession>A0A368BQ21</accession>
<evidence type="ECO:0000256" key="6">
    <source>
        <dbReference type="ARBA" id="ARBA00043884"/>
    </source>
</evidence>
<dbReference type="InterPro" id="IPR006132">
    <property type="entry name" value="Asp/Orn_carbamoyltranf_P-bd"/>
</dbReference>
<comment type="caution">
    <text evidence="12">The sequence shown here is derived from an EMBL/GenBank/DDBJ whole genome shotgun (WGS) entry which is preliminary data.</text>
</comment>
<dbReference type="GO" id="GO:0005829">
    <property type="term" value="C:cytosol"/>
    <property type="evidence" value="ECO:0007669"/>
    <property type="project" value="TreeGrafter"/>
</dbReference>
<evidence type="ECO:0000313" key="12">
    <source>
        <dbReference type="EMBL" id="RCL39341.1"/>
    </source>
</evidence>
<proteinExistence type="inferred from homology"/>
<comment type="pathway">
    <text evidence="1">Pyrimidine metabolism; UMP biosynthesis via de novo pathway; (S)-dihydroorotate from bicarbonate: step 2/3.</text>
</comment>
<dbReference type="InterPro" id="IPR002082">
    <property type="entry name" value="Asp_carbamoyltransf"/>
</dbReference>
<reference evidence="12 13" key="1">
    <citation type="journal article" date="2018" name="Microbiome">
        <title>Fine metagenomic profile of the Mediterranean stratified and mixed water columns revealed by assembly and recruitment.</title>
        <authorList>
            <person name="Haro-Moreno J.M."/>
            <person name="Lopez-Perez M."/>
            <person name="De La Torre J.R."/>
            <person name="Picazo A."/>
            <person name="Camacho A."/>
            <person name="Rodriguez-Valera F."/>
        </authorList>
    </citation>
    <scope>NUCLEOTIDE SEQUENCE [LARGE SCALE GENOMIC DNA]</scope>
    <source>
        <strain evidence="12">MED-G83</strain>
    </source>
</reference>
<dbReference type="Gene3D" id="3.40.50.1370">
    <property type="entry name" value="Aspartate/ornithine carbamoyltransferase"/>
    <property type="match status" value="2"/>
</dbReference>
<dbReference type="GO" id="GO:0006520">
    <property type="term" value="P:amino acid metabolic process"/>
    <property type="evidence" value="ECO:0007669"/>
    <property type="project" value="InterPro"/>
</dbReference>
<evidence type="ECO:0000259" key="10">
    <source>
        <dbReference type="Pfam" id="PF00185"/>
    </source>
</evidence>
<dbReference type="GO" id="GO:0044205">
    <property type="term" value="P:'de novo' UMP biosynthetic process"/>
    <property type="evidence" value="ECO:0007669"/>
    <property type="project" value="UniProtKB-UniPathway"/>
</dbReference>
<evidence type="ECO:0000256" key="8">
    <source>
        <dbReference type="NCBIfam" id="TIGR00670"/>
    </source>
</evidence>
<feature type="domain" description="Aspartate/ornithine carbamoyltransferase carbamoyl-P binding" evidence="11">
    <location>
        <begin position="11"/>
        <end position="148"/>
    </location>
</feature>
<evidence type="ECO:0000256" key="5">
    <source>
        <dbReference type="ARBA" id="ARBA00022975"/>
    </source>
</evidence>
<name>A0A368BQ21_9GAMM</name>
<dbReference type="GO" id="GO:0004070">
    <property type="term" value="F:aspartate carbamoyltransferase activity"/>
    <property type="evidence" value="ECO:0007669"/>
    <property type="project" value="UniProtKB-UniRule"/>
</dbReference>
<dbReference type="UniPathway" id="UPA00070">
    <property type="reaction ID" value="UER00116"/>
</dbReference>
<dbReference type="GO" id="GO:0016597">
    <property type="term" value="F:amino acid binding"/>
    <property type="evidence" value="ECO:0007669"/>
    <property type="project" value="InterPro"/>
</dbReference>
<evidence type="ECO:0000256" key="7">
    <source>
        <dbReference type="ARBA" id="ARBA00048859"/>
    </source>
</evidence>
<dbReference type="Pfam" id="PF00185">
    <property type="entry name" value="OTCace"/>
    <property type="match status" value="1"/>
</dbReference>
<evidence type="ECO:0000259" key="11">
    <source>
        <dbReference type="Pfam" id="PF02729"/>
    </source>
</evidence>
<sequence>MEANILNKIKDISSLSRELIDQLFQRTAQIKEQWPNLSLNKNKTVCLLFWEPSTRTKLSFEHAAKKLGFKVIDFSPEHSSIKKGESLQDTIRTLLALKVDGFVIRHPEDKIINKISEWLPEDVFLINAGDGNHAHPTQAMLDVYTMQEHYQDLKNMALTILGDSKHSRVIPSTITLLQKMGCNDVSFLGPKELIKNEFTPAYHQTNDGCLANKDILYILRIQRERFLKSESVNEDDFIADFQVNNEFLKKTGFAGKLMHPGPINVGMEIDESTAESEQSIILEQVENGLYVRTALLDLIA</sequence>
<comment type="function">
    <text evidence="6">Catalyzes the condensation of carbamoyl phosphate and aspartate to form carbamoyl aspartate and inorganic phosphate, the committed step in the de novo pyrimidine nucleotide biosynthesis pathway.</text>
</comment>
<dbReference type="EMBL" id="QOPD01000001">
    <property type="protein sequence ID" value="RCL39341.1"/>
    <property type="molecule type" value="Genomic_DNA"/>
</dbReference>
<dbReference type="GO" id="GO:0006207">
    <property type="term" value="P:'de novo' pyrimidine nucleobase biosynthetic process"/>
    <property type="evidence" value="ECO:0007669"/>
    <property type="project" value="InterPro"/>
</dbReference>
<evidence type="ECO:0000256" key="1">
    <source>
        <dbReference type="ARBA" id="ARBA00004852"/>
    </source>
</evidence>
<evidence type="ECO:0000256" key="9">
    <source>
        <dbReference type="RuleBase" id="RU003634"/>
    </source>
</evidence>
<dbReference type="PANTHER" id="PTHR45753:SF6">
    <property type="entry name" value="ASPARTATE CARBAMOYLTRANSFERASE"/>
    <property type="match status" value="1"/>
</dbReference>
<organism evidence="12 13">
    <name type="scientific">SAR86 cluster bacterium</name>
    <dbReference type="NCBI Taxonomy" id="2030880"/>
    <lineage>
        <taxon>Bacteria</taxon>
        <taxon>Pseudomonadati</taxon>
        <taxon>Pseudomonadota</taxon>
        <taxon>Gammaproteobacteria</taxon>
        <taxon>SAR86 cluster</taxon>
    </lineage>
</organism>
<dbReference type="AlphaFoldDB" id="A0A368BQ21"/>
<dbReference type="PRINTS" id="PR00101">
    <property type="entry name" value="ATCASE"/>
</dbReference>
<dbReference type="PRINTS" id="PR00100">
    <property type="entry name" value="AOTCASE"/>
</dbReference>
<keyword evidence="5" id="KW-0665">Pyrimidine biosynthesis</keyword>
<evidence type="ECO:0000256" key="3">
    <source>
        <dbReference type="ARBA" id="ARBA00013008"/>
    </source>
</evidence>
<dbReference type="InterPro" id="IPR006130">
    <property type="entry name" value="Asp/Orn_carbamoylTrfase"/>
</dbReference>
<dbReference type="Proteomes" id="UP000252147">
    <property type="component" value="Unassembled WGS sequence"/>
</dbReference>
<keyword evidence="4 9" id="KW-0808">Transferase</keyword>
<feature type="domain" description="Aspartate/ornithine carbamoyltransferase Asp/Orn-binding" evidence="10">
    <location>
        <begin position="155"/>
        <end position="298"/>
    </location>
</feature>
<dbReference type="InterPro" id="IPR006131">
    <property type="entry name" value="Asp_carbamoyltransf_Asp/Orn-bd"/>
</dbReference>
<dbReference type="Pfam" id="PF02729">
    <property type="entry name" value="OTCace_N"/>
    <property type="match status" value="1"/>
</dbReference>
<comment type="catalytic activity">
    <reaction evidence="7">
        <text>carbamoyl phosphate + L-aspartate = N-carbamoyl-L-aspartate + phosphate + H(+)</text>
        <dbReference type="Rhea" id="RHEA:20013"/>
        <dbReference type="ChEBI" id="CHEBI:15378"/>
        <dbReference type="ChEBI" id="CHEBI:29991"/>
        <dbReference type="ChEBI" id="CHEBI:32814"/>
        <dbReference type="ChEBI" id="CHEBI:43474"/>
        <dbReference type="ChEBI" id="CHEBI:58228"/>
        <dbReference type="EC" id="2.1.3.2"/>
    </reaction>
</comment>
<dbReference type="EC" id="2.1.3.2" evidence="3 8"/>
<protein>
    <recommendedName>
        <fullName evidence="3 8">Aspartate carbamoyltransferase</fullName>
        <ecNumber evidence="3 8">2.1.3.2</ecNumber>
    </recommendedName>
</protein>
<evidence type="ECO:0000256" key="2">
    <source>
        <dbReference type="ARBA" id="ARBA00008896"/>
    </source>
</evidence>
<comment type="similarity">
    <text evidence="2">Belongs to the aspartate/ornithine carbamoyltransferase superfamily. ATCase family.</text>
</comment>
<dbReference type="NCBIfam" id="TIGR00670">
    <property type="entry name" value="asp_carb_tr"/>
    <property type="match status" value="1"/>
</dbReference>
<dbReference type="NCBIfam" id="NF002032">
    <property type="entry name" value="PRK00856.1"/>
    <property type="match status" value="1"/>
</dbReference>
<evidence type="ECO:0000256" key="4">
    <source>
        <dbReference type="ARBA" id="ARBA00022679"/>
    </source>
</evidence>
<evidence type="ECO:0000313" key="13">
    <source>
        <dbReference type="Proteomes" id="UP000252147"/>
    </source>
</evidence>
<dbReference type="PROSITE" id="PS00097">
    <property type="entry name" value="CARBAMOYLTRANSFERASE"/>
    <property type="match status" value="1"/>
</dbReference>
<dbReference type="SUPFAM" id="SSF53671">
    <property type="entry name" value="Aspartate/ornithine carbamoyltransferase"/>
    <property type="match status" value="1"/>
</dbReference>
<gene>
    <name evidence="12" type="ORF">DBW97_01025</name>
</gene>